<keyword evidence="3" id="KW-0378">Hydrolase</keyword>
<accession>A0A1G6U0B3</accession>
<dbReference type="InterPro" id="IPR036265">
    <property type="entry name" value="HIT-like_sf"/>
</dbReference>
<dbReference type="InterPro" id="IPR026026">
    <property type="entry name" value="HIT_Hint"/>
</dbReference>
<dbReference type="PROSITE" id="PS51084">
    <property type="entry name" value="HIT_2"/>
    <property type="match status" value="1"/>
</dbReference>
<dbReference type="Pfam" id="PF01230">
    <property type="entry name" value="HIT"/>
    <property type="match status" value="1"/>
</dbReference>
<dbReference type="EMBL" id="FNAG01000002">
    <property type="protein sequence ID" value="SDD34634.1"/>
    <property type="molecule type" value="Genomic_DNA"/>
</dbReference>
<dbReference type="STRING" id="265719.SAMN04488509_10294"/>
<evidence type="ECO:0000259" key="2">
    <source>
        <dbReference type="PROSITE" id="PS51084"/>
    </source>
</evidence>
<dbReference type="PIRSF" id="PIRSF000714">
    <property type="entry name" value="HIT"/>
    <property type="match status" value="1"/>
</dbReference>
<reference evidence="3 4" key="1">
    <citation type="submission" date="2016-10" db="EMBL/GenBank/DDBJ databases">
        <authorList>
            <person name="de Groot N.N."/>
        </authorList>
    </citation>
    <scope>NUCLEOTIDE SEQUENCE [LARGE SCALE GENOMIC DNA]</scope>
    <source>
        <strain evidence="3 4">DSM 16957</strain>
    </source>
</reference>
<protein>
    <submittedName>
        <fullName evidence="3">Diadenosine tetraphosphate (Ap4A) hydrolase</fullName>
    </submittedName>
</protein>
<dbReference type="AlphaFoldDB" id="A0A1G6U0B3"/>
<evidence type="ECO:0000313" key="3">
    <source>
        <dbReference type="EMBL" id="SDD34634.1"/>
    </source>
</evidence>
<feature type="domain" description="HIT" evidence="2">
    <location>
        <begin position="37"/>
        <end position="106"/>
    </location>
</feature>
<dbReference type="Proteomes" id="UP000199603">
    <property type="component" value="Unassembled WGS sequence"/>
</dbReference>
<name>A0A1G6U0B3_9GAMM</name>
<dbReference type="GO" id="GO:0016787">
    <property type="term" value="F:hydrolase activity"/>
    <property type="evidence" value="ECO:0007669"/>
    <property type="project" value="UniProtKB-KW"/>
</dbReference>
<gene>
    <name evidence="3" type="ORF">SAMN04488509_10294</name>
</gene>
<comment type="caution">
    <text evidence="1">Lacks conserved residue(s) required for the propagation of feature annotation.</text>
</comment>
<sequence length="144" mass="15790">MSASFQLDPRLEADSLPIAELGLCSLRLMDDQRFPWLLLVPRRAGLREVFELSAFDQAELLIELNHAARALGAVAAPHKLNLGALGNIVQQLHLHLVARQPDDVAWPGPVWGSGARQPYAPAAAQALIARLRQALHDTREPVDD</sequence>
<dbReference type="Gene3D" id="3.30.428.10">
    <property type="entry name" value="HIT-like"/>
    <property type="match status" value="1"/>
</dbReference>
<evidence type="ECO:0000256" key="1">
    <source>
        <dbReference type="PROSITE-ProRule" id="PRU00464"/>
    </source>
</evidence>
<keyword evidence="4" id="KW-1185">Reference proteome</keyword>
<dbReference type="SUPFAM" id="SSF54197">
    <property type="entry name" value="HIT-like"/>
    <property type="match status" value="1"/>
</dbReference>
<evidence type="ECO:0000313" key="4">
    <source>
        <dbReference type="Proteomes" id="UP000199603"/>
    </source>
</evidence>
<dbReference type="InterPro" id="IPR011146">
    <property type="entry name" value="HIT-like"/>
</dbReference>
<organism evidence="3 4">
    <name type="scientific">Aquimonas voraii</name>
    <dbReference type="NCBI Taxonomy" id="265719"/>
    <lineage>
        <taxon>Bacteria</taxon>
        <taxon>Pseudomonadati</taxon>
        <taxon>Pseudomonadota</taxon>
        <taxon>Gammaproteobacteria</taxon>
        <taxon>Lysobacterales</taxon>
        <taxon>Lysobacteraceae</taxon>
        <taxon>Aquimonas</taxon>
    </lineage>
</organism>
<proteinExistence type="predicted"/>
<dbReference type="OrthoDB" id="9799145at2"/>
<dbReference type="RefSeq" id="WP_091239692.1">
    <property type="nucleotide sequence ID" value="NZ_FNAG01000002.1"/>
</dbReference>